<dbReference type="PANTHER" id="PTHR10694">
    <property type="entry name" value="LYSINE-SPECIFIC DEMETHYLASE"/>
    <property type="match status" value="1"/>
</dbReference>
<evidence type="ECO:0000256" key="4">
    <source>
        <dbReference type="SAM" id="SignalP"/>
    </source>
</evidence>
<keyword evidence="1" id="KW-0479">Metal-binding</keyword>
<dbReference type="SUPFAM" id="SSF51197">
    <property type="entry name" value="Clavaminate synthase-like"/>
    <property type="match status" value="1"/>
</dbReference>
<dbReference type="InterPro" id="IPR003347">
    <property type="entry name" value="JmjC_dom"/>
</dbReference>
<dbReference type="Pfam" id="PF02373">
    <property type="entry name" value="JmjC"/>
    <property type="match status" value="1"/>
</dbReference>
<evidence type="ECO:0000313" key="6">
    <source>
        <dbReference type="EMBL" id="CAE2237712.1"/>
    </source>
</evidence>
<dbReference type="InterPro" id="IPR004198">
    <property type="entry name" value="Znf_C5HC2"/>
</dbReference>
<feature type="region of interest" description="Disordered" evidence="3">
    <location>
        <begin position="572"/>
        <end position="592"/>
    </location>
</feature>
<dbReference type="PANTHER" id="PTHR10694:SF33">
    <property type="entry name" value="LYSINE-SPECIFIC DEMETHYLASE 5"/>
    <property type="match status" value="1"/>
</dbReference>
<feature type="signal peptide" evidence="4">
    <location>
        <begin position="1"/>
        <end position="15"/>
    </location>
</feature>
<dbReference type="EMBL" id="HBKQ01021441">
    <property type="protein sequence ID" value="CAE2237712.1"/>
    <property type="molecule type" value="Transcribed_RNA"/>
</dbReference>
<feature type="chain" id="PRO_5031145390" description="JmjC domain-containing protein" evidence="4">
    <location>
        <begin position="16"/>
        <end position="608"/>
    </location>
</feature>
<keyword evidence="2" id="KW-0408">Iron</keyword>
<feature type="compositionally biased region" description="Low complexity" evidence="3">
    <location>
        <begin position="577"/>
        <end position="590"/>
    </location>
</feature>
<dbReference type="Gene3D" id="2.60.120.650">
    <property type="entry name" value="Cupin"/>
    <property type="match status" value="1"/>
</dbReference>
<gene>
    <name evidence="6" type="ORF">OAUR00152_LOCUS14537</name>
</gene>
<evidence type="ECO:0000256" key="3">
    <source>
        <dbReference type="SAM" id="MobiDB-lite"/>
    </source>
</evidence>
<proteinExistence type="predicted"/>
<dbReference type="GO" id="GO:0141052">
    <property type="term" value="F:histone H3 demethylase activity"/>
    <property type="evidence" value="ECO:0007669"/>
    <property type="project" value="UniProtKB-ARBA"/>
</dbReference>
<dbReference type="GO" id="GO:0046872">
    <property type="term" value="F:metal ion binding"/>
    <property type="evidence" value="ECO:0007669"/>
    <property type="project" value="UniProtKB-KW"/>
</dbReference>
<evidence type="ECO:0000256" key="1">
    <source>
        <dbReference type="ARBA" id="ARBA00022723"/>
    </source>
</evidence>
<evidence type="ECO:0000256" key="2">
    <source>
        <dbReference type="ARBA" id="ARBA00023004"/>
    </source>
</evidence>
<reference evidence="6" key="1">
    <citation type="submission" date="2021-01" db="EMBL/GenBank/DDBJ databases">
        <authorList>
            <person name="Corre E."/>
            <person name="Pelletier E."/>
            <person name="Niang G."/>
            <person name="Scheremetjew M."/>
            <person name="Finn R."/>
            <person name="Kale V."/>
            <person name="Holt S."/>
            <person name="Cochrane G."/>
            <person name="Meng A."/>
            <person name="Brown T."/>
            <person name="Cohen L."/>
        </authorList>
    </citation>
    <scope>NUCLEOTIDE SEQUENCE</scope>
    <source>
        <strain evidence="6">Isolate 1302-5</strain>
    </source>
</reference>
<accession>A0A7S4IRT4</accession>
<keyword evidence="4" id="KW-0732">Signal</keyword>
<sequence length="608" mass="68659">MLTSLFALIWFLVTAVDMNETKKFQTKEQLIHRLQEGIAFGDGDDYCASDYLKMARKRALEWRAKCYYGETVEVETGDSSATGETDGAPVEHRENMTPAKLEQQYWDIVETHAQDMAVEYGNDVDSDRFGSGFPISERGRSVNSDEIDVDKADLPEPKFGTDDFYKETYWNLNNIPNAPDSILRHIKVGINGINVPWLYFGCLFSTFCWHNEDNYMYSINYAHWGAPKQWYGVPGTRKDAEGLERVFKNYLSMKMRDVPDLLHHITTMFSPRLLQQGGVPVYKILQRAGEFVVTFPRAFHGGFSYGPNCGEAVNFATHDWISQGADANERYRSFARPSVFSHDRLTFTMSNHLKDQKRYSTCRLLLAELQRVVEEELKLRNKLLDAGVRDVSGDINLPRNRLDQLDEESADYDDKRLCHACKHVCFFSCVACECSQTKVSCLRHSHYMCRCPTERKYMMIWSTEDEMNTILRTVKNFAEELKLTANDDAPDKSAQSSSNAKADKDTSAPGSGDAWDAHKDIEIDLSPILPAAYPLTGGPSVAKEGAVTNDISQDPTELEFTRDPKRIKMESDDARVAAETTTSTDAIASSDGDEVVFVETKNASPVGN</sequence>
<dbReference type="GO" id="GO:0010468">
    <property type="term" value="P:regulation of gene expression"/>
    <property type="evidence" value="ECO:0007669"/>
    <property type="project" value="TreeGrafter"/>
</dbReference>
<dbReference type="AlphaFoldDB" id="A0A7S4IRT4"/>
<evidence type="ECO:0000259" key="5">
    <source>
        <dbReference type="PROSITE" id="PS51184"/>
    </source>
</evidence>
<feature type="region of interest" description="Disordered" evidence="3">
    <location>
        <begin position="486"/>
        <end position="515"/>
    </location>
</feature>
<dbReference type="SMART" id="SM00558">
    <property type="entry name" value="JmjC"/>
    <property type="match status" value="1"/>
</dbReference>
<dbReference type="GO" id="GO:0005634">
    <property type="term" value="C:nucleus"/>
    <property type="evidence" value="ECO:0007669"/>
    <property type="project" value="TreeGrafter"/>
</dbReference>
<dbReference type="PROSITE" id="PS51184">
    <property type="entry name" value="JMJC"/>
    <property type="match status" value="1"/>
</dbReference>
<protein>
    <recommendedName>
        <fullName evidence="5">JmjC domain-containing protein</fullName>
    </recommendedName>
</protein>
<dbReference type="GO" id="GO:0000785">
    <property type="term" value="C:chromatin"/>
    <property type="evidence" value="ECO:0007669"/>
    <property type="project" value="TreeGrafter"/>
</dbReference>
<feature type="domain" description="JmjC" evidence="5">
    <location>
        <begin position="164"/>
        <end position="332"/>
    </location>
</feature>
<organism evidence="6">
    <name type="scientific">Odontella aurita</name>
    <dbReference type="NCBI Taxonomy" id="265563"/>
    <lineage>
        <taxon>Eukaryota</taxon>
        <taxon>Sar</taxon>
        <taxon>Stramenopiles</taxon>
        <taxon>Ochrophyta</taxon>
        <taxon>Bacillariophyta</taxon>
        <taxon>Mediophyceae</taxon>
        <taxon>Biddulphiophycidae</taxon>
        <taxon>Eupodiscales</taxon>
        <taxon>Odontellaceae</taxon>
        <taxon>Odontella</taxon>
    </lineage>
</organism>
<name>A0A7S4IRT4_9STRA</name>
<dbReference type="Pfam" id="PF02928">
    <property type="entry name" value="zf-C5HC2"/>
    <property type="match status" value="1"/>
</dbReference>